<evidence type="ECO:0000256" key="1">
    <source>
        <dbReference type="SAM" id="Phobius"/>
    </source>
</evidence>
<gene>
    <name evidence="2" type="ORF">A2945_00630</name>
</gene>
<reference evidence="2 3" key="1">
    <citation type="journal article" date="2016" name="Nat. Commun.">
        <title>Thousands of microbial genomes shed light on interconnected biogeochemical processes in an aquifer system.</title>
        <authorList>
            <person name="Anantharaman K."/>
            <person name="Brown C.T."/>
            <person name="Hug L.A."/>
            <person name="Sharon I."/>
            <person name="Castelle C.J."/>
            <person name="Probst A.J."/>
            <person name="Thomas B.C."/>
            <person name="Singh A."/>
            <person name="Wilkins M.J."/>
            <person name="Karaoz U."/>
            <person name="Brodie E.L."/>
            <person name="Williams K.H."/>
            <person name="Hubbard S.S."/>
            <person name="Banfield J.F."/>
        </authorList>
    </citation>
    <scope>NUCLEOTIDE SEQUENCE [LARGE SCALE GENOMIC DNA]</scope>
</reference>
<keyword evidence="1" id="KW-0472">Membrane</keyword>
<accession>A0A1G2CGY9</accession>
<feature type="transmembrane region" description="Helical" evidence="1">
    <location>
        <begin position="107"/>
        <end position="130"/>
    </location>
</feature>
<evidence type="ECO:0000313" key="2">
    <source>
        <dbReference type="EMBL" id="OGY99999.1"/>
    </source>
</evidence>
<feature type="transmembrane region" description="Helical" evidence="1">
    <location>
        <begin position="7"/>
        <end position="25"/>
    </location>
</feature>
<sequence>MKILKWIAICAIVIAMYCAIGWGLGNYAHHNMPHSDNKLSRPATPFAKILTGPSSSLLPAPKDPLLAGSAMFVLIWPMVLAVLAIAWVVAGIWFAGKFIIFEQLFTMVGGLGTFAVLLGIVVALYVWFWALPNRASD</sequence>
<feature type="transmembrane region" description="Helical" evidence="1">
    <location>
        <begin position="65"/>
        <end position="95"/>
    </location>
</feature>
<dbReference type="EMBL" id="MHLA01000010">
    <property type="protein sequence ID" value="OGY99999.1"/>
    <property type="molecule type" value="Genomic_DNA"/>
</dbReference>
<evidence type="ECO:0000313" key="3">
    <source>
        <dbReference type="Proteomes" id="UP000178880"/>
    </source>
</evidence>
<dbReference type="AlphaFoldDB" id="A0A1G2CGY9"/>
<protein>
    <submittedName>
        <fullName evidence="2">Uncharacterized protein</fullName>
    </submittedName>
</protein>
<organism evidence="2 3">
    <name type="scientific">Candidatus Liptonbacteria bacterium RIFCSPLOWO2_01_FULL_52_25</name>
    <dbReference type="NCBI Taxonomy" id="1798650"/>
    <lineage>
        <taxon>Bacteria</taxon>
        <taxon>Candidatus Liptoniibacteriota</taxon>
    </lineage>
</organism>
<name>A0A1G2CGY9_9BACT</name>
<keyword evidence="1" id="KW-0812">Transmembrane</keyword>
<keyword evidence="1" id="KW-1133">Transmembrane helix</keyword>
<dbReference type="Proteomes" id="UP000178880">
    <property type="component" value="Unassembled WGS sequence"/>
</dbReference>
<comment type="caution">
    <text evidence="2">The sequence shown here is derived from an EMBL/GenBank/DDBJ whole genome shotgun (WGS) entry which is preliminary data.</text>
</comment>
<proteinExistence type="predicted"/>